<name>A0AA38NXT7_9AGAR</name>
<feature type="region of interest" description="Disordered" evidence="1">
    <location>
        <begin position="203"/>
        <end position="222"/>
    </location>
</feature>
<organism evidence="2 3">
    <name type="scientific">Lentinula raphanica</name>
    <dbReference type="NCBI Taxonomy" id="153919"/>
    <lineage>
        <taxon>Eukaryota</taxon>
        <taxon>Fungi</taxon>
        <taxon>Dikarya</taxon>
        <taxon>Basidiomycota</taxon>
        <taxon>Agaricomycotina</taxon>
        <taxon>Agaricomycetes</taxon>
        <taxon>Agaricomycetidae</taxon>
        <taxon>Agaricales</taxon>
        <taxon>Marasmiineae</taxon>
        <taxon>Omphalotaceae</taxon>
        <taxon>Lentinula</taxon>
    </lineage>
</organism>
<dbReference type="Proteomes" id="UP001163846">
    <property type="component" value="Unassembled WGS sequence"/>
</dbReference>
<comment type="caution">
    <text evidence="2">The sequence shown here is derived from an EMBL/GenBank/DDBJ whole genome shotgun (WGS) entry which is preliminary data.</text>
</comment>
<evidence type="ECO:0000313" key="3">
    <source>
        <dbReference type="Proteomes" id="UP001163846"/>
    </source>
</evidence>
<proteinExistence type="predicted"/>
<sequence length="280" mass="31419">MSIVASNALVPASNAVVDSSTLPSANEGAEMIARANFERAVVPYRPMDENDLVLAHPHPVTGEFQFVLNGRTAEALWGALVMEVELIQRADQGRPESTIVSEESLRRVDLPHPPIRGIVENFTKTNPLSYPGPRRTVIDSYYMARDLLEDLSRWSTACQIEAHQLEIQGIYSGWNWRSALKDHIIPRNGQRLQITDESYDPRLPSYDPRLIRDSPDESMEVDGYEQDDTTTQAVVLHPTESHYSQHFPEFDPFSGLPQEEAVGCAGRGSCLLDLERSFEN</sequence>
<reference evidence="2" key="1">
    <citation type="submission" date="2022-08" db="EMBL/GenBank/DDBJ databases">
        <authorList>
            <consortium name="DOE Joint Genome Institute"/>
            <person name="Min B."/>
            <person name="Riley R."/>
            <person name="Sierra-Patev S."/>
            <person name="Naranjo-Ortiz M."/>
            <person name="Looney B."/>
            <person name="Konkel Z."/>
            <person name="Slot J.C."/>
            <person name="Sakamoto Y."/>
            <person name="Steenwyk J.L."/>
            <person name="Rokas A."/>
            <person name="Carro J."/>
            <person name="Camarero S."/>
            <person name="Ferreira P."/>
            <person name="Molpeceres G."/>
            <person name="Ruiz-Duenas F.J."/>
            <person name="Serrano A."/>
            <person name="Henrissat B."/>
            <person name="Drula E."/>
            <person name="Hughes K.W."/>
            <person name="Mata J.L."/>
            <person name="Ishikawa N.K."/>
            <person name="Vargas-Isla R."/>
            <person name="Ushijima S."/>
            <person name="Smith C.A."/>
            <person name="Ahrendt S."/>
            <person name="Andreopoulos W."/>
            <person name="He G."/>
            <person name="Labutti K."/>
            <person name="Lipzen A."/>
            <person name="Ng V."/>
            <person name="Sandor L."/>
            <person name="Barry K."/>
            <person name="Martinez A.T."/>
            <person name="Xiao Y."/>
            <person name="Gibbons J.G."/>
            <person name="Terashima K."/>
            <person name="Hibbett D.S."/>
            <person name="Grigoriev I.V."/>
        </authorList>
    </citation>
    <scope>NUCLEOTIDE SEQUENCE</scope>
    <source>
        <strain evidence="2">TFB9207</strain>
    </source>
</reference>
<protein>
    <submittedName>
        <fullName evidence="2">Uncharacterized protein</fullName>
    </submittedName>
</protein>
<evidence type="ECO:0000313" key="2">
    <source>
        <dbReference type="EMBL" id="KAJ3832623.1"/>
    </source>
</evidence>
<gene>
    <name evidence="2" type="ORF">F5878DRAFT_713636</name>
</gene>
<keyword evidence="3" id="KW-1185">Reference proteome</keyword>
<dbReference type="EMBL" id="MU806902">
    <property type="protein sequence ID" value="KAJ3832623.1"/>
    <property type="molecule type" value="Genomic_DNA"/>
</dbReference>
<evidence type="ECO:0000256" key="1">
    <source>
        <dbReference type="SAM" id="MobiDB-lite"/>
    </source>
</evidence>
<accession>A0AA38NXT7</accession>
<dbReference type="AlphaFoldDB" id="A0AA38NXT7"/>